<dbReference type="SUPFAM" id="SSF55174">
    <property type="entry name" value="Alpha-L RNA-binding motif"/>
    <property type="match status" value="1"/>
</dbReference>
<feature type="domain" description="RNA-binding S4" evidence="6">
    <location>
        <begin position="1"/>
        <end position="64"/>
    </location>
</feature>
<dbReference type="InterPro" id="IPR025490">
    <property type="entry name" value="RqcP"/>
</dbReference>
<proteinExistence type="inferred from homology"/>
<dbReference type="SMART" id="SM00363">
    <property type="entry name" value="S4"/>
    <property type="match status" value="1"/>
</dbReference>
<dbReference type="AlphaFoldDB" id="A0A024E1W6"/>
<dbReference type="HAMAP" id="MF_00871">
    <property type="entry name" value="RqcP"/>
    <property type="match status" value="1"/>
</dbReference>
<dbReference type="EMBL" id="KF269462">
    <property type="protein sequence ID" value="AHZ59581.1"/>
    <property type="molecule type" value="Genomic_DNA"/>
</dbReference>
<dbReference type="PIRSF" id="PIRSF038881">
    <property type="entry name" value="RNAbp_HP1423"/>
    <property type="match status" value="1"/>
</dbReference>
<evidence type="ECO:0000256" key="4">
    <source>
        <dbReference type="ARBA" id="ARBA00022917"/>
    </source>
</evidence>
<dbReference type="InterPro" id="IPR002942">
    <property type="entry name" value="S4_RNA-bd"/>
</dbReference>
<keyword evidence="4" id="KW-0648">Protein biosynthesis</keyword>
<dbReference type="GO" id="GO:0000049">
    <property type="term" value="F:tRNA binding"/>
    <property type="evidence" value="ECO:0007669"/>
    <property type="project" value="UniProtKB-KW"/>
</dbReference>
<gene>
    <name evidence="8" type="ORF">TVAG_243741</name>
</gene>
<dbReference type="VEuPathDB" id="TrichDB:TVAGG3_0446930"/>
<evidence type="ECO:0000313" key="7">
    <source>
        <dbReference type="EMBL" id="AHZ59580.1"/>
    </source>
</evidence>
<evidence type="ECO:0000313" key="9">
    <source>
        <dbReference type="EMBL" id="AHZ59582.1"/>
    </source>
</evidence>
<keyword evidence="2" id="KW-0699">rRNA-binding</keyword>
<evidence type="ECO:0000259" key="6">
    <source>
        <dbReference type="SMART" id="SM00363"/>
    </source>
</evidence>
<evidence type="ECO:0000256" key="2">
    <source>
        <dbReference type="ARBA" id="ARBA00022730"/>
    </source>
</evidence>
<dbReference type="EMBL" id="KF269461">
    <property type="protein sequence ID" value="AHZ59580.1"/>
    <property type="molecule type" value="Genomic_DNA"/>
</dbReference>
<name>A0A024E1W6_TRIVA</name>
<evidence type="ECO:0000256" key="5">
    <source>
        <dbReference type="PROSITE-ProRule" id="PRU00182"/>
    </source>
</evidence>
<dbReference type="EMBL" id="KF269463">
    <property type="protein sequence ID" value="AHZ59582.1"/>
    <property type="molecule type" value="Genomic_DNA"/>
</dbReference>
<sequence length="80" mass="9157">MRLDKFLKNSRLIKRRTVAKEACEKGLVEINDKVAKPSDSVNIDDVISLQLGERKIRVKVKVISDVNSKKDAETLYDRID</sequence>
<evidence type="ECO:0000256" key="1">
    <source>
        <dbReference type="ARBA" id="ARBA00022555"/>
    </source>
</evidence>
<keyword evidence="3 5" id="KW-0694">RNA-binding</keyword>
<evidence type="ECO:0000313" key="10">
    <source>
        <dbReference type="EMBL" id="AHZ59583.1"/>
    </source>
</evidence>
<protein>
    <submittedName>
        <fullName evidence="8">S4 domain protein</fullName>
    </submittedName>
</protein>
<dbReference type="InterPro" id="IPR036986">
    <property type="entry name" value="S4_RNA-bd_sf"/>
</dbReference>
<dbReference type="PROSITE" id="PS50889">
    <property type="entry name" value="S4"/>
    <property type="match status" value="1"/>
</dbReference>
<dbReference type="GO" id="GO:0019843">
    <property type="term" value="F:rRNA binding"/>
    <property type="evidence" value="ECO:0007669"/>
    <property type="project" value="UniProtKB-KW"/>
</dbReference>
<reference evidence="8" key="1">
    <citation type="journal article" date="2014" name="BMC Evol. Biol.">
        <title>A recently transferred cluster of bacterial genes in Trichomonas vaginalis - lateral gene transfer and the fate of acquired genes.</title>
        <authorList>
            <person name="Strese A."/>
            <person name="Backlund A."/>
            <person name="Alsmark C."/>
        </authorList>
    </citation>
    <scope>NUCLEOTIDE SEQUENCE</scope>
    <source>
        <strain evidence="11">Casu2</strain>
        <strain evidence="10">G3</strain>
        <strain evidence="9">Moz-4</strain>
        <strain evidence="8">Pinna</strain>
        <strain evidence="7">Tor-A</strain>
    </source>
</reference>
<accession>A0A024E1W6</accession>
<organism evidence="8">
    <name type="scientific">Trichomonas vaginalis</name>
    <dbReference type="NCBI Taxonomy" id="5722"/>
    <lineage>
        <taxon>Eukaryota</taxon>
        <taxon>Metamonada</taxon>
        <taxon>Parabasalia</taxon>
        <taxon>Trichomonadida</taxon>
        <taxon>Trichomonadidae</taxon>
        <taxon>Trichomonas</taxon>
    </lineage>
</organism>
<dbReference type="EMBL" id="KF269465">
    <property type="protein sequence ID" value="AHZ59584.1"/>
    <property type="molecule type" value="Genomic_DNA"/>
</dbReference>
<dbReference type="Pfam" id="PF01479">
    <property type="entry name" value="S4"/>
    <property type="match status" value="1"/>
</dbReference>
<dbReference type="CDD" id="cd00165">
    <property type="entry name" value="S4"/>
    <property type="match status" value="1"/>
</dbReference>
<evidence type="ECO:0000256" key="3">
    <source>
        <dbReference type="ARBA" id="ARBA00022884"/>
    </source>
</evidence>
<evidence type="ECO:0000313" key="8">
    <source>
        <dbReference type="EMBL" id="AHZ59581.1"/>
    </source>
</evidence>
<dbReference type="Gene3D" id="3.10.290.10">
    <property type="entry name" value="RNA-binding S4 domain"/>
    <property type="match status" value="1"/>
</dbReference>
<dbReference type="GO" id="GO:0006412">
    <property type="term" value="P:translation"/>
    <property type="evidence" value="ECO:0007669"/>
    <property type="project" value="UniProtKB-KW"/>
</dbReference>
<keyword evidence="1" id="KW-0820">tRNA-binding</keyword>
<dbReference type="EMBL" id="KF269464">
    <property type="protein sequence ID" value="AHZ59583.1"/>
    <property type="molecule type" value="Genomic_DNA"/>
</dbReference>
<evidence type="ECO:0000313" key="11">
    <source>
        <dbReference type="EMBL" id="AHZ59584.1"/>
    </source>
</evidence>